<dbReference type="Proteomes" id="UP001164693">
    <property type="component" value="Chromosome"/>
</dbReference>
<reference evidence="2" key="1">
    <citation type="submission" date="2022-05" db="EMBL/GenBank/DDBJ databases">
        <title>Jatrophihabitans sp. SB3-54 whole genome sequence.</title>
        <authorList>
            <person name="Suh M.K."/>
            <person name="Eom M.K."/>
            <person name="Kim J.S."/>
            <person name="Kim H.S."/>
            <person name="Do H.E."/>
            <person name="Shin Y.K."/>
            <person name="Lee J.-S."/>
        </authorList>
    </citation>
    <scope>NUCLEOTIDE SEQUENCE</scope>
    <source>
        <strain evidence="2">SB3-54</strain>
    </source>
</reference>
<keyword evidence="3" id="KW-1185">Reference proteome</keyword>
<dbReference type="EMBL" id="CP097463">
    <property type="protein sequence ID" value="WAX56915.1"/>
    <property type="molecule type" value="Genomic_DNA"/>
</dbReference>
<protein>
    <recommendedName>
        <fullName evidence="1">PH domain-containing protein</fullName>
    </recommendedName>
</protein>
<accession>A0ABY7JY42</accession>
<sequence length="165" mass="17667">MTRLWLVLICLGLVVLALAGMWLGWRNRERRQADLPELPAPPADLGARRLDALDGEYVGTAYATSWQDRVVHGGLGMRSGASIALHEAGVLLERDGAAPLFLPAAAITGARLAPGLANKVVGIGGLLVISWRLGDAQLDTGFRADDKSSYPQWVRTIETTKGART</sequence>
<organism evidence="2 3">
    <name type="scientific">Jatrophihabitans cynanchi</name>
    <dbReference type="NCBI Taxonomy" id="2944128"/>
    <lineage>
        <taxon>Bacteria</taxon>
        <taxon>Bacillati</taxon>
        <taxon>Actinomycetota</taxon>
        <taxon>Actinomycetes</taxon>
        <taxon>Jatrophihabitantales</taxon>
        <taxon>Jatrophihabitantaceae</taxon>
        <taxon>Jatrophihabitans</taxon>
    </lineage>
</organism>
<evidence type="ECO:0000313" key="3">
    <source>
        <dbReference type="Proteomes" id="UP001164693"/>
    </source>
</evidence>
<evidence type="ECO:0000313" key="2">
    <source>
        <dbReference type="EMBL" id="WAX56915.1"/>
    </source>
</evidence>
<gene>
    <name evidence="2" type="ORF">M6B22_20680</name>
</gene>
<dbReference type="RefSeq" id="WP_269443452.1">
    <property type="nucleotide sequence ID" value="NZ_CP097463.1"/>
</dbReference>
<proteinExistence type="predicted"/>
<dbReference type="Pfam" id="PF25362">
    <property type="entry name" value="bPH_11"/>
    <property type="match status" value="1"/>
</dbReference>
<feature type="domain" description="PH" evidence="1">
    <location>
        <begin position="35"/>
        <end position="157"/>
    </location>
</feature>
<evidence type="ECO:0000259" key="1">
    <source>
        <dbReference type="Pfam" id="PF25362"/>
    </source>
</evidence>
<name>A0ABY7JY42_9ACTN</name>
<dbReference type="InterPro" id="IPR057446">
    <property type="entry name" value="PH_bac"/>
</dbReference>